<feature type="domain" description="HTH merR-type" evidence="6">
    <location>
        <begin position="3"/>
        <end position="71"/>
    </location>
</feature>
<dbReference type="SMART" id="SM00422">
    <property type="entry name" value="HTH_MERR"/>
    <property type="match status" value="1"/>
</dbReference>
<dbReference type="InterPro" id="IPR047057">
    <property type="entry name" value="MerR_fam"/>
</dbReference>
<name>A0A0R2FLY8_9LACO</name>
<accession>A0A0R2FLY8</accession>
<proteinExistence type="predicted"/>
<dbReference type="PATRIC" id="fig|1423804.4.peg.194"/>
<protein>
    <submittedName>
        <fullName evidence="7">Transcriptional regulator, MerR family</fullName>
    </submittedName>
</protein>
<evidence type="ECO:0000256" key="4">
    <source>
        <dbReference type="ARBA" id="ARBA00023163"/>
    </source>
</evidence>
<keyword evidence="8" id="KW-1185">Reference proteome</keyword>
<dbReference type="OrthoDB" id="9811174at2"/>
<dbReference type="EMBL" id="AYZM01000061">
    <property type="protein sequence ID" value="KRN25772.1"/>
    <property type="molecule type" value="Genomic_DNA"/>
</dbReference>
<evidence type="ECO:0000313" key="8">
    <source>
        <dbReference type="Proteomes" id="UP000051442"/>
    </source>
</evidence>
<dbReference type="GO" id="GO:0003700">
    <property type="term" value="F:DNA-binding transcription factor activity"/>
    <property type="evidence" value="ECO:0007669"/>
    <property type="project" value="InterPro"/>
</dbReference>
<dbReference type="Gene3D" id="1.10.1660.10">
    <property type="match status" value="1"/>
</dbReference>
<evidence type="ECO:0000313" key="7">
    <source>
        <dbReference type="EMBL" id="KRN25772.1"/>
    </source>
</evidence>
<dbReference type="Proteomes" id="UP000051442">
    <property type="component" value="Unassembled WGS sequence"/>
</dbReference>
<keyword evidence="4" id="KW-0804">Transcription</keyword>
<dbReference type="RefSeq" id="WP_054735887.1">
    <property type="nucleotide sequence ID" value="NZ_AYZM01000061.1"/>
</dbReference>
<dbReference type="InterPro" id="IPR000551">
    <property type="entry name" value="MerR-type_HTH_dom"/>
</dbReference>
<keyword evidence="2" id="KW-0805">Transcription regulation</keyword>
<gene>
    <name evidence="7" type="ORF">FD14_GL000179</name>
</gene>
<dbReference type="SUPFAM" id="SSF46955">
    <property type="entry name" value="Putative DNA-binding domain"/>
    <property type="match status" value="1"/>
</dbReference>
<reference evidence="7 8" key="1">
    <citation type="journal article" date="2015" name="Genome Announc.">
        <title>Expanding the biotechnology potential of lactobacilli through comparative genomics of 213 strains and associated genera.</title>
        <authorList>
            <person name="Sun Z."/>
            <person name="Harris H.M."/>
            <person name="McCann A."/>
            <person name="Guo C."/>
            <person name="Argimon S."/>
            <person name="Zhang W."/>
            <person name="Yang X."/>
            <person name="Jeffery I.B."/>
            <person name="Cooney J.C."/>
            <person name="Kagawa T.F."/>
            <person name="Liu W."/>
            <person name="Song Y."/>
            <person name="Salvetti E."/>
            <person name="Wrobel A."/>
            <person name="Rasinkangas P."/>
            <person name="Parkhill J."/>
            <person name="Rea M.C."/>
            <person name="O'Sullivan O."/>
            <person name="Ritari J."/>
            <person name="Douillard F.P."/>
            <person name="Paul Ross R."/>
            <person name="Yang R."/>
            <person name="Briner A.E."/>
            <person name="Felis G.E."/>
            <person name="de Vos W.M."/>
            <person name="Barrangou R."/>
            <person name="Klaenhammer T.R."/>
            <person name="Caufield P.W."/>
            <person name="Cui Y."/>
            <person name="Zhang H."/>
            <person name="O'Toole P.W."/>
        </authorList>
    </citation>
    <scope>NUCLEOTIDE SEQUENCE [LARGE SCALE GENOMIC DNA]</scope>
    <source>
        <strain evidence="7 8">DSM 23365</strain>
    </source>
</reference>
<comment type="caution">
    <text evidence="7">The sequence shown here is derived from an EMBL/GenBank/DDBJ whole genome shotgun (WGS) entry which is preliminary data.</text>
</comment>
<keyword evidence="1" id="KW-0678">Repressor</keyword>
<dbReference type="PANTHER" id="PTHR30204">
    <property type="entry name" value="REDOX-CYCLING DRUG-SENSING TRANSCRIPTIONAL ACTIVATOR SOXR"/>
    <property type="match status" value="1"/>
</dbReference>
<evidence type="ECO:0000256" key="5">
    <source>
        <dbReference type="SAM" id="Coils"/>
    </source>
</evidence>
<dbReference type="STRING" id="1423804.FD14_GL000179"/>
<sequence>MQTYSIHEVAAKFDLPLSTLRYYETAGLIPGVERNGKNRVYTVDNVERIRALLCFKNTGMSIAELRTVFHYEDDEPDLDKLITLLDNHCQQVEEQLTLLEQNYHHIQSKVNYYKAIRQAKQTGSEMPVWDDFL</sequence>
<dbReference type="CDD" id="cd01109">
    <property type="entry name" value="HTH_YyaN"/>
    <property type="match status" value="1"/>
</dbReference>
<dbReference type="GO" id="GO:0003677">
    <property type="term" value="F:DNA binding"/>
    <property type="evidence" value="ECO:0007669"/>
    <property type="project" value="UniProtKB-KW"/>
</dbReference>
<evidence type="ECO:0000256" key="3">
    <source>
        <dbReference type="ARBA" id="ARBA00023125"/>
    </source>
</evidence>
<dbReference type="AlphaFoldDB" id="A0A0R2FLY8"/>
<evidence type="ECO:0000259" key="6">
    <source>
        <dbReference type="PROSITE" id="PS50937"/>
    </source>
</evidence>
<dbReference type="Pfam" id="PF13411">
    <property type="entry name" value="MerR_1"/>
    <property type="match status" value="1"/>
</dbReference>
<keyword evidence="5" id="KW-0175">Coiled coil</keyword>
<evidence type="ECO:0000256" key="1">
    <source>
        <dbReference type="ARBA" id="ARBA00022491"/>
    </source>
</evidence>
<dbReference type="InterPro" id="IPR009061">
    <property type="entry name" value="DNA-bd_dom_put_sf"/>
</dbReference>
<evidence type="ECO:0000256" key="2">
    <source>
        <dbReference type="ARBA" id="ARBA00023015"/>
    </source>
</evidence>
<dbReference type="PROSITE" id="PS50937">
    <property type="entry name" value="HTH_MERR_2"/>
    <property type="match status" value="1"/>
</dbReference>
<organism evidence="7 8">
    <name type="scientific">Secundilactobacillus similis DSM 23365 = JCM 2765</name>
    <dbReference type="NCBI Taxonomy" id="1423804"/>
    <lineage>
        <taxon>Bacteria</taxon>
        <taxon>Bacillati</taxon>
        <taxon>Bacillota</taxon>
        <taxon>Bacilli</taxon>
        <taxon>Lactobacillales</taxon>
        <taxon>Lactobacillaceae</taxon>
        <taxon>Secundilactobacillus</taxon>
    </lineage>
</organism>
<keyword evidence="3" id="KW-0238">DNA-binding</keyword>
<dbReference type="PANTHER" id="PTHR30204:SF69">
    <property type="entry name" value="MERR-FAMILY TRANSCRIPTIONAL REGULATOR"/>
    <property type="match status" value="1"/>
</dbReference>
<feature type="coiled-coil region" evidence="5">
    <location>
        <begin position="82"/>
        <end position="109"/>
    </location>
</feature>